<accession>A0A4Y8DHM4</accession>
<reference evidence="2 3" key="1">
    <citation type="submission" date="2017-11" db="EMBL/GenBank/DDBJ databases">
        <title>Comparative genomics of Botrytis spp.</title>
        <authorList>
            <person name="Valero-Jimenez C.A."/>
            <person name="Tapia P."/>
            <person name="Veloso J."/>
            <person name="Silva-Moreno E."/>
            <person name="Staats M."/>
            <person name="Valdes J.H."/>
            <person name="Van Kan J.A.L."/>
        </authorList>
    </citation>
    <scope>NUCLEOTIDE SEQUENCE [LARGE SCALE GENOMIC DNA]</scope>
    <source>
        <strain evidence="2 3">MUCL2830</strain>
    </source>
</reference>
<feature type="transmembrane region" description="Helical" evidence="1">
    <location>
        <begin position="97"/>
        <end position="117"/>
    </location>
</feature>
<dbReference type="AlphaFoldDB" id="A0A4Y8DHM4"/>
<evidence type="ECO:0000256" key="1">
    <source>
        <dbReference type="SAM" id="Phobius"/>
    </source>
</evidence>
<evidence type="ECO:0000313" key="2">
    <source>
        <dbReference type="EMBL" id="TEY84193.1"/>
    </source>
</evidence>
<keyword evidence="1" id="KW-0812">Transmembrane</keyword>
<evidence type="ECO:0000313" key="3">
    <source>
        <dbReference type="Proteomes" id="UP000297299"/>
    </source>
</evidence>
<dbReference type="EMBL" id="PHWZ01000019">
    <property type="protein sequence ID" value="TEY84193.1"/>
    <property type="molecule type" value="Genomic_DNA"/>
</dbReference>
<feature type="transmembrane region" description="Helical" evidence="1">
    <location>
        <begin position="170"/>
        <end position="192"/>
    </location>
</feature>
<feature type="transmembrane region" description="Helical" evidence="1">
    <location>
        <begin position="137"/>
        <end position="158"/>
    </location>
</feature>
<gene>
    <name evidence="2" type="ORF">BOTCAL_0019g00170</name>
</gene>
<dbReference type="Proteomes" id="UP000297299">
    <property type="component" value="Unassembled WGS sequence"/>
</dbReference>
<keyword evidence="3" id="KW-1185">Reference proteome</keyword>
<name>A0A4Y8DHM4_9HELO</name>
<keyword evidence="1" id="KW-1133">Transmembrane helix</keyword>
<organism evidence="2 3">
    <name type="scientific">Botryotinia calthae</name>
    <dbReference type="NCBI Taxonomy" id="38488"/>
    <lineage>
        <taxon>Eukaryota</taxon>
        <taxon>Fungi</taxon>
        <taxon>Dikarya</taxon>
        <taxon>Ascomycota</taxon>
        <taxon>Pezizomycotina</taxon>
        <taxon>Leotiomycetes</taxon>
        <taxon>Helotiales</taxon>
        <taxon>Sclerotiniaceae</taxon>
        <taxon>Botryotinia</taxon>
    </lineage>
</organism>
<keyword evidence="1" id="KW-0472">Membrane</keyword>
<proteinExistence type="predicted"/>
<dbReference type="OrthoDB" id="2396694at2759"/>
<sequence length="255" mass="27838">MAVKPPSEQIDLAQASLHFALPYGGIGIATDVITLYISIMLLCSKSPLFWSNCCGNGLEDGTSLKHAHFDATLAFMQFSSTIIISPTVIAQSQNCQLQFIASLKLVTSLISSIMAFFAGHQESQQRLGCFGSTLLPIWLLAIFIATNIGIMFGAITLASNLVHHDLKFGAIAGAYGITTTTVILLMAVASALRHWYRWHLEGDEDTHETNSELEGEVDPLRSTPNLGYGSYQMLNPAFNFRSINQAVLYGEYVQL</sequence>
<protein>
    <submittedName>
        <fullName evidence="2">Uncharacterized protein</fullName>
    </submittedName>
</protein>
<feature type="transmembrane region" description="Helical" evidence="1">
    <location>
        <begin position="20"/>
        <end position="42"/>
    </location>
</feature>
<comment type="caution">
    <text evidence="2">The sequence shown here is derived from an EMBL/GenBank/DDBJ whole genome shotgun (WGS) entry which is preliminary data.</text>
</comment>
<feature type="transmembrane region" description="Helical" evidence="1">
    <location>
        <begin position="73"/>
        <end position="91"/>
    </location>
</feature>